<feature type="non-terminal residue" evidence="2">
    <location>
        <position position="177"/>
    </location>
</feature>
<dbReference type="PANTHER" id="PTHR33331:SF13">
    <property type="entry name" value="COILED-COIL DOMAIN CONTAINING 162"/>
    <property type="match status" value="1"/>
</dbReference>
<evidence type="ECO:0000313" key="2">
    <source>
        <dbReference type="EMBL" id="GCB81737.1"/>
    </source>
</evidence>
<evidence type="ECO:0000313" key="3">
    <source>
        <dbReference type="Proteomes" id="UP000288216"/>
    </source>
</evidence>
<dbReference type="AlphaFoldDB" id="A0A401Q8S8"/>
<dbReference type="OrthoDB" id="76966at2759"/>
<protein>
    <submittedName>
        <fullName evidence="2">Uncharacterized protein</fullName>
    </submittedName>
</protein>
<keyword evidence="1" id="KW-0175">Coiled coil</keyword>
<name>A0A401Q8S8_SCYTO</name>
<proteinExistence type="predicted"/>
<dbReference type="PANTHER" id="PTHR33331">
    <property type="entry name" value="COILED-COIL DOMAIN-CONTAINING PROTEIN 162"/>
    <property type="match status" value="1"/>
</dbReference>
<keyword evidence="3" id="KW-1185">Reference proteome</keyword>
<sequence>MLEGISFLFFDPLYEQEVIKVKKDYLHIKMVAEEEVVLLRQQLTALREALSRSQSENEKMKSELEKEKWLLKEYEHRASRELKSRQQLDSMKASDMEQLLNDVEEKEQRLHVLSNEFERSSKMAQIHHHKIDKEIKQVRCQLVHERNLKLDAFQRVGELRNQMYDVEAALSQRESAT</sequence>
<organism evidence="2 3">
    <name type="scientific">Scyliorhinus torazame</name>
    <name type="common">Cloudy catshark</name>
    <name type="synonym">Catulus torazame</name>
    <dbReference type="NCBI Taxonomy" id="75743"/>
    <lineage>
        <taxon>Eukaryota</taxon>
        <taxon>Metazoa</taxon>
        <taxon>Chordata</taxon>
        <taxon>Craniata</taxon>
        <taxon>Vertebrata</taxon>
        <taxon>Chondrichthyes</taxon>
        <taxon>Elasmobranchii</taxon>
        <taxon>Galeomorphii</taxon>
        <taxon>Galeoidea</taxon>
        <taxon>Carcharhiniformes</taxon>
        <taxon>Scyliorhinidae</taxon>
        <taxon>Scyliorhinus</taxon>
    </lineage>
</organism>
<dbReference type="EMBL" id="BFAA01019062">
    <property type="protein sequence ID" value="GCB81737.1"/>
    <property type="molecule type" value="Genomic_DNA"/>
</dbReference>
<gene>
    <name evidence="2" type="ORF">scyTo_0021452</name>
</gene>
<dbReference type="Proteomes" id="UP000288216">
    <property type="component" value="Unassembled WGS sequence"/>
</dbReference>
<reference evidence="2 3" key="1">
    <citation type="journal article" date="2018" name="Nat. Ecol. Evol.">
        <title>Shark genomes provide insights into elasmobranch evolution and the origin of vertebrates.</title>
        <authorList>
            <person name="Hara Y"/>
            <person name="Yamaguchi K"/>
            <person name="Onimaru K"/>
            <person name="Kadota M"/>
            <person name="Koyanagi M"/>
            <person name="Keeley SD"/>
            <person name="Tatsumi K"/>
            <person name="Tanaka K"/>
            <person name="Motone F"/>
            <person name="Kageyama Y"/>
            <person name="Nozu R"/>
            <person name="Adachi N"/>
            <person name="Nishimura O"/>
            <person name="Nakagawa R"/>
            <person name="Tanegashima C"/>
            <person name="Kiyatake I"/>
            <person name="Matsumoto R"/>
            <person name="Murakumo K"/>
            <person name="Nishida K"/>
            <person name="Terakita A"/>
            <person name="Kuratani S"/>
            <person name="Sato K"/>
            <person name="Hyodo S Kuraku.S."/>
        </authorList>
    </citation>
    <scope>NUCLEOTIDE SEQUENCE [LARGE SCALE GENOMIC DNA]</scope>
</reference>
<feature type="coiled-coil region" evidence="1">
    <location>
        <begin position="29"/>
        <end position="123"/>
    </location>
</feature>
<accession>A0A401Q8S8</accession>
<dbReference type="InterPro" id="IPR040401">
    <property type="entry name" value="CCDC162"/>
</dbReference>
<comment type="caution">
    <text evidence="2">The sequence shown here is derived from an EMBL/GenBank/DDBJ whole genome shotgun (WGS) entry which is preliminary data.</text>
</comment>
<evidence type="ECO:0000256" key="1">
    <source>
        <dbReference type="SAM" id="Coils"/>
    </source>
</evidence>